<keyword evidence="1" id="KW-1185">Reference proteome</keyword>
<dbReference type="Gene3D" id="2.60.210.10">
    <property type="entry name" value="Apoptosis, Tumor Necrosis Factor Receptor Associated Protein 2, Chain A"/>
    <property type="match status" value="1"/>
</dbReference>
<dbReference type="SUPFAM" id="SSF49599">
    <property type="entry name" value="TRAF domain-like"/>
    <property type="match status" value="1"/>
</dbReference>
<dbReference type="AlphaFoldDB" id="A0A914PLF7"/>
<reference evidence="2" key="1">
    <citation type="submission" date="2022-11" db="UniProtKB">
        <authorList>
            <consortium name="WormBaseParasite"/>
        </authorList>
    </citation>
    <scope>IDENTIFICATION</scope>
</reference>
<dbReference type="Proteomes" id="UP000887578">
    <property type="component" value="Unplaced"/>
</dbReference>
<dbReference type="WBParaSite" id="PDA_v2.g19285.t1">
    <property type="protein sequence ID" value="PDA_v2.g19285.t1"/>
    <property type="gene ID" value="PDA_v2.g19285"/>
</dbReference>
<protein>
    <submittedName>
        <fullName evidence="2">Uncharacterized protein</fullName>
    </submittedName>
</protein>
<organism evidence="1 2">
    <name type="scientific">Panagrolaimus davidi</name>
    <dbReference type="NCBI Taxonomy" id="227884"/>
    <lineage>
        <taxon>Eukaryota</taxon>
        <taxon>Metazoa</taxon>
        <taxon>Ecdysozoa</taxon>
        <taxon>Nematoda</taxon>
        <taxon>Chromadorea</taxon>
        <taxon>Rhabditida</taxon>
        <taxon>Tylenchina</taxon>
        <taxon>Panagrolaimomorpha</taxon>
        <taxon>Panagrolaimoidea</taxon>
        <taxon>Panagrolaimidae</taxon>
        <taxon>Panagrolaimus</taxon>
    </lineage>
</organism>
<evidence type="ECO:0000313" key="1">
    <source>
        <dbReference type="Proteomes" id="UP000887578"/>
    </source>
</evidence>
<proteinExistence type="predicted"/>
<accession>A0A914PLF7</accession>
<name>A0A914PLF7_9BILA</name>
<dbReference type="InterPro" id="IPR008974">
    <property type="entry name" value="TRAF-like"/>
</dbReference>
<evidence type="ECO:0000313" key="2">
    <source>
        <dbReference type="WBParaSite" id="PDA_v2.g19285.t1"/>
    </source>
</evidence>
<sequence>MQRVSAFGAHGNAVNLDSDIVLCVESANFQRDLPKGNENGVTLGISKISTFFDSKFFDNGELIVKAKGTFKITLPFGIKYLFSAQWKIKESDLEALKSSNNGYLRSKRFNVSSDSDIKYYIRAYPNVNKDVNRGKTGVFLQLELGGETKIKADIHFSIDSAHFSCRLTPS</sequence>